<protein>
    <submittedName>
        <fullName evidence="4">Fis family transcriptional regulator</fullName>
    </submittedName>
</protein>
<feature type="domain" description="GAF" evidence="2">
    <location>
        <begin position="102"/>
        <end position="195"/>
    </location>
</feature>
<dbReference type="Pfam" id="PF01590">
    <property type="entry name" value="GAF"/>
    <property type="match status" value="1"/>
</dbReference>
<evidence type="ECO:0000259" key="2">
    <source>
        <dbReference type="Pfam" id="PF01590"/>
    </source>
</evidence>
<name>A0ABY4SAJ3_AQUTE</name>
<evidence type="ECO:0000313" key="5">
    <source>
        <dbReference type="Proteomes" id="UP001056201"/>
    </source>
</evidence>
<feature type="region of interest" description="Disordered" evidence="1">
    <location>
        <begin position="339"/>
        <end position="360"/>
    </location>
</feature>
<evidence type="ECO:0000256" key="1">
    <source>
        <dbReference type="SAM" id="MobiDB-lite"/>
    </source>
</evidence>
<dbReference type="EMBL" id="CP097636">
    <property type="protein sequence ID" value="URI08763.1"/>
    <property type="molecule type" value="Genomic_DNA"/>
</dbReference>
<accession>A0ABY4SAJ3</accession>
<evidence type="ECO:0000313" key="4">
    <source>
        <dbReference type="EMBL" id="URI08763.1"/>
    </source>
</evidence>
<sequence length="413" mass="43859">MPAPSVQLPRQLFFATSEDRLSLARERFFERGEKPLGLVDEAVLQSWGRCLASGLRTQQQPHAQMVRPVRLHAAMRQTRQLREAAAPELHRLEATIAFTASRVILTSPDGVVVHVTQRPQGAEETVLPALGRVGIDLSEDAVGTTAPGIVARTGRGVSVRGAEHFSEHVVRTHCAAAPIHDVHGQLAGVLDLTIEGSGFGFDAYALVASHACAIENRLLQLQSPELLVLSFQADPALLGTPLEALVGIDGEGRLRWANAMALRLGQAAIGQSAEEVFGRSAQSLLSSVRQPSPQPLTLPNGLTLWSRAQLRRGDGAGPLTGVAPRPAEPVAVVDMPSAPQADAAPQATATTPTTPATLKAQRRQQIQRTLDECGGKVARAARLLGVSRGLIYRTLREPEDAPSDPNGNTLAGG</sequence>
<feature type="compositionally biased region" description="Low complexity" evidence="1">
    <location>
        <begin position="339"/>
        <end position="357"/>
    </location>
</feature>
<dbReference type="Proteomes" id="UP001056201">
    <property type="component" value="Chromosome 2"/>
</dbReference>
<gene>
    <name evidence="4" type="ORF">MW290_24615</name>
</gene>
<dbReference type="Gene3D" id="1.10.10.60">
    <property type="entry name" value="Homeodomain-like"/>
    <property type="match status" value="1"/>
</dbReference>
<feature type="domain" description="DNA binding HTH" evidence="3">
    <location>
        <begin position="363"/>
        <end position="395"/>
    </location>
</feature>
<dbReference type="SUPFAM" id="SSF55781">
    <property type="entry name" value="GAF domain-like"/>
    <property type="match status" value="1"/>
</dbReference>
<dbReference type="InterPro" id="IPR029016">
    <property type="entry name" value="GAF-like_dom_sf"/>
</dbReference>
<evidence type="ECO:0000259" key="3">
    <source>
        <dbReference type="Pfam" id="PF02954"/>
    </source>
</evidence>
<keyword evidence="5" id="KW-1185">Reference proteome</keyword>
<organism evidence="4 5">
    <name type="scientific">Aquincola tertiaricarbonis</name>
    <dbReference type="NCBI Taxonomy" id="391953"/>
    <lineage>
        <taxon>Bacteria</taxon>
        <taxon>Pseudomonadati</taxon>
        <taxon>Pseudomonadota</taxon>
        <taxon>Betaproteobacteria</taxon>
        <taxon>Burkholderiales</taxon>
        <taxon>Sphaerotilaceae</taxon>
        <taxon>Aquincola</taxon>
    </lineage>
</organism>
<dbReference type="InterPro" id="IPR009057">
    <property type="entry name" value="Homeodomain-like_sf"/>
</dbReference>
<dbReference type="Gene3D" id="3.30.450.40">
    <property type="match status" value="1"/>
</dbReference>
<dbReference type="InterPro" id="IPR002197">
    <property type="entry name" value="HTH_Fis"/>
</dbReference>
<reference evidence="4" key="1">
    <citation type="submission" date="2022-05" db="EMBL/GenBank/DDBJ databases">
        <title>An RpoN-dependent PEP-CTERM gene is involved in floc formation of an Aquincola tertiaricarbonis strain.</title>
        <authorList>
            <person name="Qiu D."/>
            <person name="Xia M."/>
        </authorList>
    </citation>
    <scope>NUCLEOTIDE SEQUENCE</scope>
    <source>
        <strain evidence="4">RN12</strain>
    </source>
</reference>
<dbReference type="InterPro" id="IPR003018">
    <property type="entry name" value="GAF"/>
</dbReference>
<dbReference type="RefSeq" id="WP_250196983.1">
    <property type="nucleotide sequence ID" value="NZ_CP097636.1"/>
</dbReference>
<dbReference type="Pfam" id="PF02954">
    <property type="entry name" value="HTH_8"/>
    <property type="match status" value="1"/>
</dbReference>
<dbReference type="SUPFAM" id="SSF46689">
    <property type="entry name" value="Homeodomain-like"/>
    <property type="match status" value="1"/>
</dbReference>
<proteinExistence type="predicted"/>